<evidence type="ECO:0000313" key="1">
    <source>
        <dbReference type="EMBL" id="EPH41471.1"/>
    </source>
</evidence>
<comment type="caution">
    <text evidence="1">The sequence shown here is derived from an EMBL/GenBank/DDBJ whole genome shotgun (WGS) entry which is preliminary data.</text>
</comment>
<sequence>MTISIRTETDEMDPNKHIVLPAGGGTDVLGVVFDEQGAIPSRGRFAAWSPKAHTRKNIAGFFDTLDEAATAIGALYDAPAEPAPPKDTDPTWRTLKGVTAPFTVYAHETGGRLHPAGDRTQPTGKAITIVSLAMRHGLRYGHTADGREISFAGAATKCWVGPAAT</sequence>
<dbReference type="OrthoDB" id="4234118at2"/>
<evidence type="ECO:0000313" key="2">
    <source>
        <dbReference type="Proteomes" id="UP000014629"/>
    </source>
</evidence>
<keyword evidence="2" id="KW-1185">Reference proteome</keyword>
<gene>
    <name evidence="1" type="ORF">STRAU_5475</name>
</gene>
<dbReference type="AlphaFoldDB" id="S3ZCP9"/>
<organism evidence="1 2">
    <name type="scientific">Streptomyces aurantiacus JA 4570</name>
    <dbReference type="NCBI Taxonomy" id="1286094"/>
    <lineage>
        <taxon>Bacteria</taxon>
        <taxon>Bacillati</taxon>
        <taxon>Actinomycetota</taxon>
        <taxon>Actinomycetes</taxon>
        <taxon>Kitasatosporales</taxon>
        <taxon>Streptomycetaceae</taxon>
        <taxon>Streptomyces</taxon>
        <taxon>Streptomyces aurantiacus group</taxon>
    </lineage>
</organism>
<proteinExistence type="predicted"/>
<reference evidence="1 2" key="1">
    <citation type="submission" date="2013-02" db="EMBL/GenBank/DDBJ databases">
        <title>Draft Genome Sequence of Streptomyces aurantiacus, Which Produces Setomimycin.</title>
        <authorList>
            <person name="Gruening B.A."/>
            <person name="Praeg A."/>
            <person name="Erxleben A."/>
            <person name="Guenther S."/>
            <person name="Mueller M."/>
        </authorList>
    </citation>
    <scope>NUCLEOTIDE SEQUENCE [LARGE SCALE GENOMIC DNA]</scope>
    <source>
        <strain evidence="1 2">JA 4570</strain>
    </source>
</reference>
<dbReference type="PATRIC" id="fig|1286094.4.peg.5405"/>
<name>S3ZCP9_9ACTN</name>
<dbReference type="RefSeq" id="WP_016643596.1">
    <property type="nucleotide sequence ID" value="NZ_AOPZ01000311.1"/>
</dbReference>
<dbReference type="Proteomes" id="UP000014629">
    <property type="component" value="Unassembled WGS sequence"/>
</dbReference>
<protein>
    <submittedName>
        <fullName evidence="1">Uncharacterized protein</fullName>
    </submittedName>
</protein>
<dbReference type="EMBL" id="AOPZ01000311">
    <property type="protein sequence ID" value="EPH41471.1"/>
    <property type="molecule type" value="Genomic_DNA"/>
</dbReference>
<accession>S3ZCP9</accession>